<dbReference type="Gene3D" id="3.40.50.300">
    <property type="entry name" value="P-loop containing nucleotide triphosphate hydrolases"/>
    <property type="match status" value="1"/>
</dbReference>
<organism evidence="5 6">
    <name type="scientific">Candidatus Zymogenus saltonus</name>
    <dbReference type="NCBI Taxonomy" id="2844893"/>
    <lineage>
        <taxon>Bacteria</taxon>
        <taxon>Deltaproteobacteria</taxon>
        <taxon>Candidatus Zymogenia</taxon>
        <taxon>Candidatus Zymogeniales</taxon>
        <taxon>Candidatus Zymogenaceae</taxon>
        <taxon>Candidatus Zymogenus</taxon>
    </lineage>
</organism>
<dbReference type="GO" id="GO:0055052">
    <property type="term" value="C:ATP-binding cassette (ABC) transporter complex, substrate-binding subunit-containing"/>
    <property type="evidence" value="ECO:0007669"/>
    <property type="project" value="TreeGrafter"/>
</dbReference>
<dbReference type="InterPro" id="IPR013611">
    <property type="entry name" value="Transp-assoc_OB_typ2"/>
</dbReference>
<reference evidence="5" key="1">
    <citation type="journal article" date="2021" name="Environ. Microbiol.">
        <title>Genomic characterization of three novel Desulfobacterota classes expand the metabolic and phylogenetic diversity of the phylum.</title>
        <authorList>
            <person name="Murphy C.L."/>
            <person name="Biggerstaff J."/>
            <person name="Eichhorn A."/>
            <person name="Ewing E."/>
            <person name="Shahan R."/>
            <person name="Soriano D."/>
            <person name="Stewart S."/>
            <person name="VanMol K."/>
            <person name="Walker R."/>
            <person name="Walters P."/>
            <person name="Elshahed M.S."/>
            <person name="Youssef N.H."/>
        </authorList>
    </citation>
    <scope>NUCLEOTIDE SEQUENCE</scope>
    <source>
        <strain evidence="5">Zod_Metabat.24</strain>
    </source>
</reference>
<name>A0A9D8KGP6_9DELT</name>
<evidence type="ECO:0000259" key="4">
    <source>
        <dbReference type="PROSITE" id="PS50893"/>
    </source>
</evidence>
<keyword evidence="1" id="KW-0813">Transport</keyword>
<dbReference type="Pfam" id="PF08402">
    <property type="entry name" value="TOBE_2"/>
    <property type="match status" value="1"/>
</dbReference>
<dbReference type="InterPro" id="IPR003593">
    <property type="entry name" value="AAA+_ATPase"/>
</dbReference>
<dbReference type="InterPro" id="IPR003439">
    <property type="entry name" value="ABC_transporter-like_ATP-bd"/>
</dbReference>
<dbReference type="SUPFAM" id="SSF52540">
    <property type="entry name" value="P-loop containing nucleoside triphosphate hydrolases"/>
    <property type="match status" value="1"/>
</dbReference>
<dbReference type="PANTHER" id="PTHR43875:SF1">
    <property type="entry name" value="OSMOPROTECTIVE COMPOUNDS UPTAKE ATP-BINDING PROTEIN GGTA"/>
    <property type="match status" value="1"/>
</dbReference>
<evidence type="ECO:0000256" key="1">
    <source>
        <dbReference type="ARBA" id="ARBA00022448"/>
    </source>
</evidence>
<dbReference type="PANTHER" id="PTHR43875">
    <property type="entry name" value="MALTODEXTRIN IMPORT ATP-BINDING PROTEIN MSMX"/>
    <property type="match status" value="1"/>
</dbReference>
<evidence type="ECO:0000313" key="5">
    <source>
        <dbReference type="EMBL" id="MBN1574148.1"/>
    </source>
</evidence>
<dbReference type="PROSITE" id="PS00211">
    <property type="entry name" value="ABC_TRANSPORTER_1"/>
    <property type="match status" value="1"/>
</dbReference>
<evidence type="ECO:0000313" key="6">
    <source>
        <dbReference type="Proteomes" id="UP000809273"/>
    </source>
</evidence>
<accession>A0A9D8KGP6</accession>
<keyword evidence="2" id="KW-0547">Nucleotide-binding</keyword>
<dbReference type="SUPFAM" id="SSF50331">
    <property type="entry name" value="MOP-like"/>
    <property type="match status" value="1"/>
</dbReference>
<reference evidence="5" key="2">
    <citation type="submission" date="2021-01" db="EMBL/GenBank/DDBJ databases">
        <authorList>
            <person name="Hahn C.R."/>
            <person name="Youssef N.H."/>
            <person name="Elshahed M."/>
        </authorList>
    </citation>
    <scope>NUCLEOTIDE SEQUENCE</scope>
    <source>
        <strain evidence="5">Zod_Metabat.24</strain>
    </source>
</reference>
<evidence type="ECO:0000256" key="3">
    <source>
        <dbReference type="ARBA" id="ARBA00022840"/>
    </source>
</evidence>
<dbReference type="AlphaFoldDB" id="A0A9D8KGP6"/>
<proteinExistence type="predicted"/>
<dbReference type="Proteomes" id="UP000809273">
    <property type="component" value="Unassembled WGS sequence"/>
</dbReference>
<dbReference type="InterPro" id="IPR008995">
    <property type="entry name" value="Mo/tungstate-bd_C_term_dom"/>
</dbReference>
<keyword evidence="3 5" id="KW-0067">ATP-binding</keyword>
<dbReference type="GO" id="GO:0005524">
    <property type="term" value="F:ATP binding"/>
    <property type="evidence" value="ECO:0007669"/>
    <property type="project" value="UniProtKB-KW"/>
</dbReference>
<dbReference type="FunFam" id="3.40.50.300:FF:000042">
    <property type="entry name" value="Maltose/maltodextrin ABC transporter, ATP-binding protein"/>
    <property type="match status" value="1"/>
</dbReference>
<gene>
    <name evidence="5" type="ORF">JW984_13205</name>
</gene>
<dbReference type="Gene3D" id="2.40.50.140">
    <property type="entry name" value="Nucleic acid-binding proteins"/>
    <property type="match status" value="1"/>
</dbReference>
<dbReference type="GO" id="GO:0140359">
    <property type="term" value="F:ABC-type transporter activity"/>
    <property type="evidence" value="ECO:0007669"/>
    <property type="project" value="UniProtKB-ARBA"/>
</dbReference>
<comment type="caution">
    <text evidence="5">The sequence shown here is derived from an EMBL/GenBank/DDBJ whole genome shotgun (WGS) entry which is preliminary data.</text>
</comment>
<dbReference type="InterPro" id="IPR012340">
    <property type="entry name" value="NA-bd_OB-fold"/>
</dbReference>
<evidence type="ECO:0000256" key="2">
    <source>
        <dbReference type="ARBA" id="ARBA00022741"/>
    </source>
</evidence>
<dbReference type="Gene3D" id="2.40.50.100">
    <property type="match status" value="1"/>
</dbReference>
<feature type="domain" description="ABC transporter" evidence="4">
    <location>
        <begin position="4"/>
        <end position="245"/>
    </location>
</feature>
<dbReference type="GO" id="GO:0016887">
    <property type="term" value="F:ATP hydrolysis activity"/>
    <property type="evidence" value="ECO:0007669"/>
    <property type="project" value="InterPro"/>
</dbReference>
<dbReference type="SMART" id="SM00382">
    <property type="entry name" value="AAA"/>
    <property type="match status" value="1"/>
</dbReference>
<dbReference type="EMBL" id="JAFGIX010000068">
    <property type="protein sequence ID" value="MBN1574148.1"/>
    <property type="molecule type" value="Genomic_DNA"/>
</dbReference>
<sequence length="365" mass="40053">MSYLKLKGISKSYGTTGRGRSGGEGVTRALRSVDLEVDRHRIIVALGPSGCGKSTLLRVVAGLETPDEGRVFLNGDDITDQSPRDRNIAMVFQDYALYPHMTVERNLTFGLTTRGMGKREAVGRARETAELLGISALLRKKPGQLSGGERQRLALGRAIVKRPSLFLMDEPLSNVDALLRAKMRTEITRIIREVGGTMILVTHDQTEAMTMGELLAVMRDGAVEQVGTPREIYDKPKNVFIARFIGSPQMNLIEPGTGLHRLFSEMLAKKMKGDPSGVIFGIRPEDIYISGGKKRWGGFKGEARYIEELGHESHITATAHDAEVTIRMGADRAALIPAPGNKVALSFNDKEIHLFDKSTGERIEA</sequence>
<dbReference type="InterPro" id="IPR027417">
    <property type="entry name" value="P-loop_NTPase"/>
</dbReference>
<protein>
    <submittedName>
        <fullName evidence="5">ABC transporter ATP-binding protein</fullName>
    </submittedName>
</protein>
<dbReference type="Pfam" id="PF00005">
    <property type="entry name" value="ABC_tran"/>
    <property type="match status" value="1"/>
</dbReference>
<dbReference type="InterPro" id="IPR017871">
    <property type="entry name" value="ABC_transporter-like_CS"/>
</dbReference>
<dbReference type="InterPro" id="IPR047641">
    <property type="entry name" value="ABC_transpr_MalK/UgpC-like"/>
</dbReference>
<dbReference type="PROSITE" id="PS50893">
    <property type="entry name" value="ABC_TRANSPORTER_2"/>
    <property type="match status" value="1"/>
</dbReference>